<name>A0A0C3BT30_PILCF</name>
<sequence length="259" mass="27873">MTSSLAGRNAIVTGSSRGIGAQIALDLAKAGANVLLNYKSPSSATKVEAVMKEIRSINPSVRVGILHANVGDVDIGQKFLKSSTDLFADGDASQLKIHILVHNASDTRFRYLEMETWESINDQLQANIRGPFLITQALRPHIPNHDNARIIFVSSVSSRVCGPGQAMYTASKSAIESFARTWNNEFGVRQGITINAVNPGPVQTDLWDEAPEDFKKAVLQQMPMGAPSDVSDVVLFLASKESRWVSGSVVSTNGGGMTM</sequence>
<organism evidence="4 5">
    <name type="scientific">Piloderma croceum (strain F 1598)</name>
    <dbReference type="NCBI Taxonomy" id="765440"/>
    <lineage>
        <taxon>Eukaryota</taxon>
        <taxon>Fungi</taxon>
        <taxon>Dikarya</taxon>
        <taxon>Basidiomycota</taxon>
        <taxon>Agaricomycotina</taxon>
        <taxon>Agaricomycetes</taxon>
        <taxon>Agaricomycetidae</taxon>
        <taxon>Atheliales</taxon>
        <taxon>Atheliaceae</taxon>
        <taxon>Piloderma</taxon>
    </lineage>
</organism>
<dbReference type="Gene3D" id="3.40.50.720">
    <property type="entry name" value="NAD(P)-binding Rossmann-like Domain"/>
    <property type="match status" value="1"/>
</dbReference>
<reference evidence="5" key="2">
    <citation type="submission" date="2015-01" db="EMBL/GenBank/DDBJ databases">
        <title>Evolutionary Origins and Diversification of the Mycorrhizal Mutualists.</title>
        <authorList>
            <consortium name="DOE Joint Genome Institute"/>
            <consortium name="Mycorrhizal Genomics Consortium"/>
            <person name="Kohler A."/>
            <person name="Kuo A."/>
            <person name="Nagy L.G."/>
            <person name="Floudas D."/>
            <person name="Copeland A."/>
            <person name="Barry K.W."/>
            <person name="Cichocki N."/>
            <person name="Veneault-Fourrey C."/>
            <person name="LaButti K."/>
            <person name="Lindquist E.A."/>
            <person name="Lipzen A."/>
            <person name="Lundell T."/>
            <person name="Morin E."/>
            <person name="Murat C."/>
            <person name="Riley R."/>
            <person name="Ohm R."/>
            <person name="Sun H."/>
            <person name="Tunlid A."/>
            <person name="Henrissat B."/>
            <person name="Grigoriev I.V."/>
            <person name="Hibbett D.S."/>
            <person name="Martin F."/>
        </authorList>
    </citation>
    <scope>NUCLEOTIDE SEQUENCE [LARGE SCALE GENOMIC DNA]</scope>
    <source>
        <strain evidence="5">F 1598</strain>
    </source>
</reference>
<dbReference type="SUPFAM" id="SSF51735">
    <property type="entry name" value="NAD(P)-binding Rossmann-fold domains"/>
    <property type="match status" value="1"/>
</dbReference>
<accession>A0A0C3BT30</accession>
<dbReference type="InterPro" id="IPR057326">
    <property type="entry name" value="KR_dom"/>
</dbReference>
<proteinExistence type="inferred from homology"/>
<feature type="domain" description="Ketoreductase" evidence="3">
    <location>
        <begin position="8"/>
        <end position="210"/>
    </location>
</feature>
<evidence type="ECO:0000259" key="3">
    <source>
        <dbReference type="SMART" id="SM00822"/>
    </source>
</evidence>
<dbReference type="HOGENOM" id="CLU_010194_1_3_1"/>
<evidence type="ECO:0000256" key="1">
    <source>
        <dbReference type="ARBA" id="ARBA00006484"/>
    </source>
</evidence>
<evidence type="ECO:0000256" key="2">
    <source>
        <dbReference type="ARBA" id="ARBA00023002"/>
    </source>
</evidence>
<dbReference type="PANTHER" id="PTHR48107">
    <property type="entry name" value="NADPH-DEPENDENT ALDEHYDE REDUCTASE-LIKE PROTEIN, CHLOROPLASTIC-RELATED"/>
    <property type="match status" value="1"/>
</dbReference>
<evidence type="ECO:0000313" key="4">
    <source>
        <dbReference type="EMBL" id="KIM89678.1"/>
    </source>
</evidence>
<protein>
    <recommendedName>
        <fullName evidence="3">Ketoreductase domain-containing protein</fullName>
    </recommendedName>
</protein>
<comment type="similarity">
    <text evidence="1">Belongs to the short-chain dehydrogenases/reductases (SDR) family.</text>
</comment>
<dbReference type="InterPro" id="IPR036291">
    <property type="entry name" value="NAD(P)-bd_dom_sf"/>
</dbReference>
<dbReference type="Proteomes" id="UP000054166">
    <property type="component" value="Unassembled WGS sequence"/>
</dbReference>
<dbReference type="OrthoDB" id="5327538at2759"/>
<dbReference type="AlphaFoldDB" id="A0A0C3BT30"/>
<dbReference type="PRINTS" id="PR00081">
    <property type="entry name" value="GDHRDH"/>
</dbReference>
<keyword evidence="5" id="KW-1185">Reference proteome</keyword>
<dbReference type="SMART" id="SM00822">
    <property type="entry name" value="PKS_KR"/>
    <property type="match status" value="1"/>
</dbReference>
<reference evidence="4 5" key="1">
    <citation type="submission" date="2014-04" db="EMBL/GenBank/DDBJ databases">
        <authorList>
            <consortium name="DOE Joint Genome Institute"/>
            <person name="Kuo A."/>
            <person name="Tarkka M."/>
            <person name="Buscot F."/>
            <person name="Kohler A."/>
            <person name="Nagy L.G."/>
            <person name="Floudas D."/>
            <person name="Copeland A."/>
            <person name="Barry K.W."/>
            <person name="Cichocki N."/>
            <person name="Veneault-Fourrey C."/>
            <person name="LaButti K."/>
            <person name="Lindquist E.A."/>
            <person name="Lipzen A."/>
            <person name="Lundell T."/>
            <person name="Morin E."/>
            <person name="Murat C."/>
            <person name="Sun H."/>
            <person name="Tunlid A."/>
            <person name="Henrissat B."/>
            <person name="Grigoriev I.V."/>
            <person name="Hibbett D.S."/>
            <person name="Martin F."/>
            <person name="Nordberg H.P."/>
            <person name="Cantor M.N."/>
            <person name="Hua S.X."/>
        </authorList>
    </citation>
    <scope>NUCLEOTIDE SEQUENCE [LARGE SCALE GENOMIC DNA]</scope>
    <source>
        <strain evidence="4 5">F 1598</strain>
    </source>
</reference>
<gene>
    <name evidence="4" type="ORF">PILCRDRAFT_812486</name>
</gene>
<keyword evidence="2" id="KW-0560">Oxidoreductase</keyword>
<dbReference type="EMBL" id="KN832974">
    <property type="protein sequence ID" value="KIM89678.1"/>
    <property type="molecule type" value="Genomic_DNA"/>
</dbReference>
<dbReference type="InParanoid" id="A0A0C3BT30"/>
<dbReference type="GO" id="GO:0016614">
    <property type="term" value="F:oxidoreductase activity, acting on CH-OH group of donors"/>
    <property type="evidence" value="ECO:0007669"/>
    <property type="project" value="UniProtKB-ARBA"/>
</dbReference>
<dbReference type="STRING" id="765440.A0A0C3BT30"/>
<dbReference type="PANTHER" id="PTHR48107:SF7">
    <property type="entry name" value="RE15974P"/>
    <property type="match status" value="1"/>
</dbReference>
<dbReference type="Pfam" id="PF13561">
    <property type="entry name" value="adh_short_C2"/>
    <property type="match status" value="1"/>
</dbReference>
<evidence type="ECO:0000313" key="5">
    <source>
        <dbReference type="Proteomes" id="UP000054166"/>
    </source>
</evidence>
<dbReference type="CDD" id="cd05233">
    <property type="entry name" value="SDR_c"/>
    <property type="match status" value="1"/>
</dbReference>
<dbReference type="InterPro" id="IPR002347">
    <property type="entry name" value="SDR_fam"/>
</dbReference>